<protein>
    <submittedName>
        <fullName evidence="1">Uncharacterized protein</fullName>
    </submittedName>
</protein>
<sequence length="114" mass="12869">MIRSNVEKVIEINLRLAETPDRSTEEGGVAQALSASCYTASDMECEVRCTYRVRRVSSSWNRCDKCNGCDGLFAAENSKDPVSWTLLTDETIRHHCDLSRDDNCVLLPYDSPYN</sequence>
<dbReference type="AlphaFoldDB" id="E2BTB9"/>
<keyword evidence="2" id="KW-1185">Reference proteome</keyword>
<dbReference type="InParanoid" id="E2BTB9"/>
<accession>E2BTB9</accession>
<organism evidence="2">
    <name type="scientific">Harpegnathos saltator</name>
    <name type="common">Jerdon's jumping ant</name>
    <dbReference type="NCBI Taxonomy" id="610380"/>
    <lineage>
        <taxon>Eukaryota</taxon>
        <taxon>Metazoa</taxon>
        <taxon>Ecdysozoa</taxon>
        <taxon>Arthropoda</taxon>
        <taxon>Hexapoda</taxon>
        <taxon>Insecta</taxon>
        <taxon>Pterygota</taxon>
        <taxon>Neoptera</taxon>
        <taxon>Endopterygota</taxon>
        <taxon>Hymenoptera</taxon>
        <taxon>Apocrita</taxon>
        <taxon>Aculeata</taxon>
        <taxon>Formicoidea</taxon>
        <taxon>Formicidae</taxon>
        <taxon>Ponerinae</taxon>
        <taxon>Ponerini</taxon>
        <taxon>Harpegnathos</taxon>
    </lineage>
</organism>
<gene>
    <name evidence="1" type="ORF">EAI_05787</name>
</gene>
<evidence type="ECO:0000313" key="1">
    <source>
        <dbReference type="EMBL" id="EFN81040.1"/>
    </source>
</evidence>
<reference evidence="1 2" key="1">
    <citation type="journal article" date="2010" name="Science">
        <title>Genomic comparison of the ants Camponotus floridanus and Harpegnathos saltator.</title>
        <authorList>
            <person name="Bonasio R."/>
            <person name="Zhang G."/>
            <person name="Ye C."/>
            <person name="Mutti N.S."/>
            <person name="Fang X."/>
            <person name="Qin N."/>
            <person name="Donahue G."/>
            <person name="Yang P."/>
            <person name="Li Q."/>
            <person name="Li C."/>
            <person name="Zhang P."/>
            <person name="Huang Z."/>
            <person name="Berger S.L."/>
            <person name="Reinberg D."/>
            <person name="Wang J."/>
            <person name="Liebig J."/>
        </authorList>
    </citation>
    <scope>NUCLEOTIDE SEQUENCE [LARGE SCALE GENOMIC DNA]</scope>
    <source>
        <strain evidence="1 2">R22 G/1</strain>
    </source>
</reference>
<proteinExistence type="predicted"/>
<dbReference type="Proteomes" id="UP000008237">
    <property type="component" value="Unassembled WGS sequence"/>
</dbReference>
<evidence type="ECO:0000313" key="2">
    <source>
        <dbReference type="Proteomes" id="UP000008237"/>
    </source>
</evidence>
<name>E2BTB9_HARSA</name>
<dbReference type="EMBL" id="GL450389">
    <property type="protein sequence ID" value="EFN81040.1"/>
    <property type="molecule type" value="Genomic_DNA"/>
</dbReference>